<dbReference type="SMART" id="SM00355">
    <property type="entry name" value="ZnF_C2H2"/>
    <property type="match status" value="1"/>
</dbReference>
<reference evidence="15" key="2">
    <citation type="submission" date="2021-01" db="UniProtKB">
        <authorList>
            <consortium name="EnsemblMetazoa"/>
        </authorList>
    </citation>
    <scope>IDENTIFICATION</scope>
</reference>
<keyword evidence="10" id="KW-0966">Cell projection</keyword>
<evidence type="ECO:0000256" key="4">
    <source>
        <dbReference type="ARBA" id="ARBA00022490"/>
    </source>
</evidence>
<feature type="compositionally biased region" description="Acidic residues" evidence="13">
    <location>
        <begin position="495"/>
        <end position="511"/>
    </location>
</feature>
<dbReference type="GeneID" id="575991"/>
<evidence type="ECO:0000256" key="10">
    <source>
        <dbReference type="ARBA" id="ARBA00023273"/>
    </source>
</evidence>
<dbReference type="AlphaFoldDB" id="A0A7M7NKH3"/>
<keyword evidence="6 11" id="KW-0863">Zinc-finger</keyword>
<feature type="domain" description="C2H2-type" evidence="14">
    <location>
        <begin position="185"/>
        <end position="213"/>
    </location>
</feature>
<evidence type="ECO:0000256" key="1">
    <source>
        <dbReference type="ARBA" id="ARBA00004114"/>
    </source>
</evidence>
<evidence type="ECO:0000256" key="9">
    <source>
        <dbReference type="ARBA" id="ARBA00023212"/>
    </source>
</evidence>
<feature type="compositionally biased region" description="Polar residues" evidence="13">
    <location>
        <begin position="480"/>
        <end position="493"/>
    </location>
</feature>
<feature type="compositionally biased region" description="Acidic residues" evidence="13">
    <location>
        <begin position="720"/>
        <end position="748"/>
    </location>
</feature>
<feature type="compositionally biased region" description="Low complexity" evidence="13">
    <location>
        <begin position="888"/>
        <end position="903"/>
    </location>
</feature>
<dbReference type="PANTHER" id="PTHR21502">
    <property type="entry name" value="ZINC FINGER PROTEIN DZIP1"/>
    <property type="match status" value="1"/>
</dbReference>
<evidence type="ECO:0000259" key="14">
    <source>
        <dbReference type="PROSITE" id="PS50157"/>
    </source>
</evidence>
<organism evidence="15 16">
    <name type="scientific">Strongylocentrotus purpuratus</name>
    <name type="common">Purple sea urchin</name>
    <dbReference type="NCBI Taxonomy" id="7668"/>
    <lineage>
        <taxon>Eukaryota</taxon>
        <taxon>Metazoa</taxon>
        <taxon>Echinodermata</taxon>
        <taxon>Eleutherozoa</taxon>
        <taxon>Echinozoa</taxon>
        <taxon>Echinoidea</taxon>
        <taxon>Euechinoidea</taxon>
        <taxon>Echinacea</taxon>
        <taxon>Camarodonta</taxon>
        <taxon>Echinidea</taxon>
        <taxon>Strongylocentrotidae</taxon>
        <taxon>Strongylocentrotus</taxon>
    </lineage>
</organism>
<dbReference type="InterPro" id="IPR013087">
    <property type="entry name" value="Znf_C2H2_type"/>
</dbReference>
<keyword evidence="9" id="KW-0206">Cytoskeleton</keyword>
<name>A0A7M7NKH3_STRPU</name>
<feature type="compositionally biased region" description="Low complexity" evidence="13">
    <location>
        <begin position="645"/>
        <end position="670"/>
    </location>
</feature>
<feature type="compositionally biased region" description="Acidic residues" evidence="13">
    <location>
        <begin position="779"/>
        <end position="797"/>
    </location>
</feature>
<feature type="region of interest" description="Disordered" evidence="13">
    <location>
        <begin position="464"/>
        <end position="523"/>
    </location>
</feature>
<dbReference type="InterPro" id="IPR051241">
    <property type="entry name" value="DZIP_RILPL"/>
</dbReference>
<feature type="coiled-coil region" evidence="12">
    <location>
        <begin position="224"/>
        <end position="293"/>
    </location>
</feature>
<keyword evidence="7" id="KW-0862">Zinc</keyword>
<dbReference type="GO" id="GO:0005814">
    <property type="term" value="C:centriole"/>
    <property type="evidence" value="ECO:0007669"/>
    <property type="project" value="UniProtKB-SubCell"/>
</dbReference>
<evidence type="ECO:0000256" key="12">
    <source>
        <dbReference type="SAM" id="Coils"/>
    </source>
</evidence>
<protein>
    <recommendedName>
        <fullName evidence="14">C2H2-type domain-containing protein</fullName>
    </recommendedName>
</protein>
<evidence type="ECO:0000256" key="5">
    <source>
        <dbReference type="ARBA" id="ARBA00022723"/>
    </source>
</evidence>
<dbReference type="Pfam" id="PF13815">
    <property type="entry name" value="Dzip-like_N"/>
    <property type="match status" value="1"/>
</dbReference>
<feature type="region of interest" description="Disordered" evidence="13">
    <location>
        <begin position="354"/>
        <end position="398"/>
    </location>
</feature>
<keyword evidence="8 12" id="KW-0175">Coiled coil</keyword>
<dbReference type="RefSeq" id="XP_030837806.1">
    <property type="nucleotide sequence ID" value="XM_030981946.1"/>
</dbReference>
<feature type="region of interest" description="Disordered" evidence="13">
    <location>
        <begin position="598"/>
        <end position="971"/>
    </location>
</feature>
<evidence type="ECO:0000313" key="15">
    <source>
        <dbReference type="EnsemblMetazoa" id="XP_030837806"/>
    </source>
</evidence>
<comment type="subcellular location">
    <subcellularLocation>
        <location evidence="2">Cytoplasm</location>
        <location evidence="2">Cytoskeleton</location>
        <location evidence="2">Cilium basal body</location>
    </subcellularLocation>
    <subcellularLocation>
        <location evidence="1">Cytoplasm</location>
        <location evidence="1">Cytoskeleton</location>
        <location evidence="1">Microtubule organizing center</location>
        <location evidence="1">Centrosome</location>
        <location evidence="1">Centriole</location>
    </subcellularLocation>
</comment>
<feature type="compositionally biased region" description="Basic and acidic residues" evidence="13">
    <location>
        <begin position="359"/>
        <end position="370"/>
    </location>
</feature>
<dbReference type="GO" id="GO:0008270">
    <property type="term" value="F:zinc ion binding"/>
    <property type="evidence" value="ECO:0007669"/>
    <property type="project" value="UniProtKB-KW"/>
</dbReference>
<evidence type="ECO:0000256" key="3">
    <source>
        <dbReference type="ARBA" id="ARBA00009131"/>
    </source>
</evidence>
<feature type="compositionally biased region" description="Polar residues" evidence="13">
    <location>
        <begin position="923"/>
        <end position="936"/>
    </location>
</feature>
<feature type="compositionally biased region" description="Basic and acidic residues" evidence="13">
    <location>
        <begin position="384"/>
        <end position="398"/>
    </location>
</feature>
<dbReference type="InterPro" id="IPR058883">
    <property type="entry name" value="DZIP1_dom"/>
</dbReference>
<evidence type="ECO:0000256" key="7">
    <source>
        <dbReference type="ARBA" id="ARBA00022833"/>
    </source>
</evidence>
<dbReference type="InterPro" id="IPR032714">
    <property type="entry name" value="DZIP1_N"/>
</dbReference>
<evidence type="ECO:0000313" key="16">
    <source>
        <dbReference type="Proteomes" id="UP000007110"/>
    </source>
</evidence>
<evidence type="ECO:0000256" key="13">
    <source>
        <dbReference type="SAM" id="MobiDB-lite"/>
    </source>
</evidence>
<feature type="compositionally biased region" description="Polar residues" evidence="13">
    <location>
        <begin position="372"/>
        <end position="382"/>
    </location>
</feature>
<evidence type="ECO:0000256" key="6">
    <source>
        <dbReference type="ARBA" id="ARBA00022771"/>
    </source>
</evidence>
<reference evidence="16" key="1">
    <citation type="submission" date="2015-02" db="EMBL/GenBank/DDBJ databases">
        <title>Genome sequencing for Strongylocentrotus purpuratus.</title>
        <authorList>
            <person name="Murali S."/>
            <person name="Liu Y."/>
            <person name="Vee V."/>
            <person name="English A."/>
            <person name="Wang M."/>
            <person name="Skinner E."/>
            <person name="Han Y."/>
            <person name="Muzny D.M."/>
            <person name="Worley K.C."/>
            <person name="Gibbs R.A."/>
        </authorList>
    </citation>
    <scope>NUCLEOTIDE SEQUENCE</scope>
</reference>
<dbReference type="PROSITE" id="PS50157">
    <property type="entry name" value="ZINC_FINGER_C2H2_2"/>
    <property type="match status" value="1"/>
</dbReference>
<accession>A0A7M7NKH3</accession>
<dbReference type="PROSITE" id="PS00028">
    <property type="entry name" value="ZINC_FINGER_C2H2_1"/>
    <property type="match status" value="1"/>
</dbReference>
<dbReference type="Pfam" id="PF25977">
    <property type="entry name" value="DZIP1"/>
    <property type="match status" value="1"/>
</dbReference>
<evidence type="ECO:0000256" key="2">
    <source>
        <dbReference type="ARBA" id="ARBA00004120"/>
    </source>
</evidence>
<dbReference type="PANTHER" id="PTHR21502:SF3">
    <property type="entry name" value="CILIUM ASSEMBLY PROTEIN DZIP1L"/>
    <property type="match status" value="1"/>
</dbReference>
<dbReference type="EnsemblMetazoa" id="XM_030981946">
    <property type="protein sequence ID" value="XP_030837806"/>
    <property type="gene ID" value="LOC575991"/>
</dbReference>
<evidence type="ECO:0000256" key="8">
    <source>
        <dbReference type="ARBA" id="ARBA00023054"/>
    </source>
</evidence>
<comment type="similarity">
    <text evidence="3">Belongs to the DZIP C2H2-type zinc-finger protein family.</text>
</comment>
<feature type="compositionally biased region" description="Basic and acidic residues" evidence="13">
    <location>
        <begin position="464"/>
        <end position="475"/>
    </location>
</feature>
<keyword evidence="5" id="KW-0479">Metal-binding</keyword>
<feature type="compositionally biased region" description="Pro residues" evidence="13">
    <location>
        <begin position="857"/>
        <end position="874"/>
    </location>
</feature>
<sequence>MSVNMPFMPSPRGGLPHHGYTNGYAGGSGAQPHVAVGSVPGSGMQGFMFRSRNERIDWKKIASIDVDRIMRDLDVSSLQDSIMGITFCDIEREIDTRMVDQNFVMVFKLAQLIIQYLLHSQEVMAHNTSVAEERVQQFHVDHEATRMELSQVGEELQKVKQESHKRKKLLKNQQSLIQATANNYHKCMYCQKAFFNIAYLQSHMQRKHPEFTPRPPQVDDNITARKMNEVSEKLEKELDELRDRLKFSESQVAEERERAQEQIKMALQQKQNQGEAEKQEEHHRKELERWKHEQLSFQKVEMEKMQNMFMKELKEMHDKYTSSQTALENIQSKLGKQSMLGKIVDEDELEEYKRRSKKQEKEMGKLKEELQTEISTVQTQMATDLKRKEEEWRKKQKELRSSYKEEVKELKALLKQTKELLEIEREGGDKKGAKYQKQLQDLLKKNKDFERQLKGKEEKIKELKVKSSKHYEVVEPRSSPPSRMTIPTPSQMEPASDEEDTDQDIEDDELDGMNGHESQDKLHTFAKNKDRIMAGLKEELSGVLQKNMEKRGVPEGMRGISAQSLENKIRVLKQERQQLAKQHSKFYDIRERFKREIDRKAAEMRRSGSPVGKAGRSASPQPRLKAVTPPPRSHKVSSKGKPTGKQQQQQRNQQQQRQQPKQQQPKQRPQSAVKGLSPGQVRSGPPLAPRSPALNDRRSRGVSSKGRANTPKSNVRVSFEDESEEDDEEEDESEEEEESESFDDESEPEEHYKTPNVPPRPAAHNQPATNGFHHRNTEGDDDEEEDSEWDSEEISDLDEARPKPAPAPAARPITSVRQPQGQMVSSLTRSIELQLSGRQKGRKPVGGVDLGAGSAKPPQPAPRTPSPSPTPRIPTIPDAGLDDEFDDSGSLSVSSLGDSFSGSAQKATSPTPAPRTGKKSNDTDMSSNTYNTSMWGSSKAKGNGTGTGKSSLVSVTDFDDDDDDFDIDDLG</sequence>
<evidence type="ECO:0000256" key="11">
    <source>
        <dbReference type="PROSITE-ProRule" id="PRU00042"/>
    </source>
</evidence>
<keyword evidence="4" id="KW-0963">Cytoplasm</keyword>
<keyword evidence="16" id="KW-1185">Reference proteome</keyword>
<dbReference type="Proteomes" id="UP000007110">
    <property type="component" value="Unassembled WGS sequence"/>
</dbReference>
<proteinExistence type="inferred from homology"/>
<feature type="compositionally biased region" description="Polar residues" evidence="13">
    <location>
        <begin position="815"/>
        <end position="837"/>
    </location>
</feature>
<feature type="compositionally biased region" description="Polar residues" evidence="13">
    <location>
        <begin position="706"/>
        <end position="716"/>
    </location>
</feature>
<feature type="compositionally biased region" description="Acidic residues" evidence="13">
    <location>
        <begin position="957"/>
        <end position="971"/>
    </location>
</feature>